<dbReference type="Gramene" id="GBG77088">
    <property type="protein sequence ID" value="GBG77088"/>
    <property type="gene ID" value="CBR_g23414"/>
</dbReference>
<comment type="similarity">
    <text evidence="2 8 9">Belongs to the glycosyl hydrolase 9 (cellulase E) family.</text>
</comment>
<dbReference type="OrthoDB" id="10257085at2759"/>
<evidence type="ECO:0000256" key="9">
    <source>
        <dbReference type="RuleBase" id="RU361166"/>
    </source>
</evidence>
<reference evidence="13 14" key="1">
    <citation type="journal article" date="2018" name="Cell">
        <title>The Chara Genome: Secondary Complexity and Implications for Plant Terrestrialization.</title>
        <authorList>
            <person name="Nishiyama T."/>
            <person name="Sakayama H."/>
            <person name="Vries J.D."/>
            <person name="Buschmann H."/>
            <person name="Saint-Marcoux D."/>
            <person name="Ullrich K.K."/>
            <person name="Haas F.B."/>
            <person name="Vanderstraeten L."/>
            <person name="Becker D."/>
            <person name="Lang D."/>
            <person name="Vosolsobe S."/>
            <person name="Rombauts S."/>
            <person name="Wilhelmsson P.K.I."/>
            <person name="Janitza P."/>
            <person name="Kern R."/>
            <person name="Heyl A."/>
            <person name="Rumpler F."/>
            <person name="Villalobos L.I.A.C."/>
            <person name="Clay J.M."/>
            <person name="Skokan R."/>
            <person name="Toyoda A."/>
            <person name="Suzuki Y."/>
            <person name="Kagoshima H."/>
            <person name="Schijlen E."/>
            <person name="Tajeshwar N."/>
            <person name="Catarino B."/>
            <person name="Hetherington A.J."/>
            <person name="Saltykova A."/>
            <person name="Bonnot C."/>
            <person name="Breuninger H."/>
            <person name="Symeonidi A."/>
            <person name="Radhakrishnan G.V."/>
            <person name="Van Nieuwerburgh F."/>
            <person name="Deforce D."/>
            <person name="Chang C."/>
            <person name="Karol K.G."/>
            <person name="Hedrich R."/>
            <person name="Ulvskov P."/>
            <person name="Glockner G."/>
            <person name="Delwiche C.F."/>
            <person name="Petrasek J."/>
            <person name="Van de Peer Y."/>
            <person name="Friml J."/>
            <person name="Beilby M."/>
            <person name="Dolan L."/>
            <person name="Kohara Y."/>
            <person name="Sugano S."/>
            <person name="Fujiyama A."/>
            <person name="Delaux P.-M."/>
            <person name="Quint M."/>
            <person name="TheiBen G."/>
            <person name="Hagemann M."/>
            <person name="Harholt J."/>
            <person name="Dunand C."/>
            <person name="Zachgo S."/>
            <person name="Langdale J."/>
            <person name="Maumus F."/>
            <person name="Straeten D.V.D."/>
            <person name="Gould S.B."/>
            <person name="Rensing S.A."/>
        </authorList>
    </citation>
    <scope>NUCLEOTIDE SEQUENCE [LARGE SCALE GENOMIC DNA]</scope>
    <source>
        <strain evidence="13 14">S276</strain>
    </source>
</reference>
<evidence type="ECO:0000256" key="11">
    <source>
        <dbReference type="SAM" id="Phobius"/>
    </source>
</evidence>
<proteinExistence type="inferred from homology"/>
<dbReference type="EMBL" id="BFEA01000259">
    <property type="protein sequence ID" value="GBG77088.1"/>
    <property type="molecule type" value="Genomic_DNA"/>
</dbReference>
<evidence type="ECO:0000313" key="14">
    <source>
        <dbReference type="Proteomes" id="UP000265515"/>
    </source>
</evidence>
<sequence length="631" mass="68198">MDPISSHPGCSGKVLSAAFGERVGQGPLAYQKRTAPDGASGPPVGSRKIRIPPSSSSSSSTAMAQDLDMDSGEQNGNRKAKCFTIAGLILVVALAGIVTGAVFLVKAMDKKDKSKNEDHNVVRPAPSPPSSGSRAPFVSGKVPLAQYGDALSKGLLYLEAQRSGRLPPTNRISWRQDSSLLDGQDVGRDLTGGYYDAGDNIKFNLPMSFTMSMLAWGVLEFGNPTTGGYFGDEYENALLAIKWGADYLLKCWDANRQVLYVGVGDATRDHQCWFRPENSSIPRPSYFVNATAPGDDVAAATSAALTAASLVFREINATYAAELLKAGNDLCEFAMTHKGLYTLSVPETANFYKIPDSEDYILWCNAWLLRAYAGAPEHRQFLLTLSADSASNWETLECSWGDVKFAAHALLAVEASRNKYTGLERYSQLAEKVLCYYNTNATLQTKGGFVFVREWAPIQYVASVSLVGLIYADNLLSSAASKMECKLKALDVMAFADGQAAYVLGHNPLNMSYMIGFGDNYPKTAHHRASSIAVPGAWRLSPTAYTDCSESRNTFLFSGIDNPNLLTGGIVGGPDRFDKFNASRENHLQNEPALYVAGVYVPVFARLRQTMSSSSATDPTTNSTSNSTNRV</sequence>
<dbReference type="InterPro" id="IPR008928">
    <property type="entry name" value="6-hairpin_glycosidase_sf"/>
</dbReference>
<comment type="catalytic activity">
    <reaction evidence="1 9">
        <text>Endohydrolysis of (1-&gt;4)-beta-D-glucosidic linkages in cellulose, lichenin and cereal beta-D-glucans.</text>
        <dbReference type="EC" id="3.2.1.4"/>
    </reaction>
</comment>
<evidence type="ECO:0000256" key="10">
    <source>
        <dbReference type="SAM" id="MobiDB-lite"/>
    </source>
</evidence>
<dbReference type="Pfam" id="PF00759">
    <property type="entry name" value="Glyco_hydro_9"/>
    <property type="match status" value="1"/>
</dbReference>
<evidence type="ECO:0000259" key="12">
    <source>
        <dbReference type="Pfam" id="PF00759"/>
    </source>
</evidence>
<keyword evidence="6 8" id="KW-0326">Glycosidase</keyword>
<evidence type="ECO:0000256" key="3">
    <source>
        <dbReference type="ARBA" id="ARBA00022801"/>
    </source>
</evidence>
<feature type="region of interest" description="Disordered" evidence="10">
    <location>
        <begin position="611"/>
        <end position="631"/>
    </location>
</feature>
<dbReference type="PROSITE" id="PS00592">
    <property type="entry name" value="GH9_2"/>
    <property type="match status" value="1"/>
</dbReference>
<keyword evidence="7 8" id="KW-0624">Polysaccharide degradation</keyword>
<keyword evidence="4 9" id="KW-0136">Cellulose degradation</keyword>
<organism evidence="13 14">
    <name type="scientific">Chara braunii</name>
    <name type="common">Braun's stonewort</name>
    <dbReference type="NCBI Taxonomy" id="69332"/>
    <lineage>
        <taxon>Eukaryota</taxon>
        <taxon>Viridiplantae</taxon>
        <taxon>Streptophyta</taxon>
        <taxon>Charophyceae</taxon>
        <taxon>Charales</taxon>
        <taxon>Characeae</taxon>
        <taxon>Chara</taxon>
    </lineage>
</organism>
<dbReference type="InterPro" id="IPR018221">
    <property type="entry name" value="Glyco_hydro_9_His_AS"/>
</dbReference>
<keyword evidence="11" id="KW-0472">Membrane</keyword>
<keyword evidence="11" id="KW-1133">Transmembrane helix</keyword>
<dbReference type="GO" id="GO:0008810">
    <property type="term" value="F:cellulase activity"/>
    <property type="evidence" value="ECO:0007669"/>
    <property type="project" value="UniProtKB-EC"/>
</dbReference>
<dbReference type="Proteomes" id="UP000265515">
    <property type="component" value="Unassembled WGS sequence"/>
</dbReference>
<evidence type="ECO:0000256" key="1">
    <source>
        <dbReference type="ARBA" id="ARBA00000966"/>
    </source>
</evidence>
<dbReference type="OMA" id="CEFAMTH"/>
<protein>
    <recommendedName>
        <fullName evidence="9">Endoglucanase</fullName>
        <ecNumber evidence="9">3.2.1.4</ecNumber>
    </recommendedName>
</protein>
<dbReference type="PANTHER" id="PTHR22298">
    <property type="entry name" value="ENDO-1,4-BETA-GLUCANASE"/>
    <property type="match status" value="1"/>
</dbReference>
<dbReference type="STRING" id="69332.A0A388L4B9"/>
<dbReference type="AlphaFoldDB" id="A0A388L4B9"/>
<feature type="transmembrane region" description="Helical" evidence="11">
    <location>
        <begin position="83"/>
        <end position="105"/>
    </location>
</feature>
<feature type="compositionally biased region" description="Low complexity" evidence="10">
    <location>
        <begin position="612"/>
        <end position="631"/>
    </location>
</feature>
<dbReference type="SUPFAM" id="SSF48208">
    <property type="entry name" value="Six-hairpin glycosidases"/>
    <property type="match status" value="1"/>
</dbReference>
<name>A0A388L4B9_CHABU</name>
<dbReference type="InterPro" id="IPR001701">
    <property type="entry name" value="Glyco_hydro_9"/>
</dbReference>
<feature type="domain" description="Glycoside hydrolase family 9" evidence="12">
    <location>
        <begin position="147"/>
        <end position="601"/>
    </location>
</feature>
<keyword evidence="5 8" id="KW-0119">Carbohydrate metabolism</keyword>
<gene>
    <name evidence="13" type="ORF">CBR_g23414</name>
</gene>
<feature type="region of interest" description="Disordered" evidence="10">
    <location>
        <begin position="26"/>
        <end position="74"/>
    </location>
</feature>
<evidence type="ECO:0000256" key="2">
    <source>
        <dbReference type="ARBA" id="ARBA00007072"/>
    </source>
</evidence>
<keyword evidence="11" id="KW-0812">Transmembrane</keyword>
<evidence type="ECO:0000256" key="8">
    <source>
        <dbReference type="PROSITE-ProRule" id="PRU10059"/>
    </source>
</evidence>
<evidence type="ECO:0000256" key="4">
    <source>
        <dbReference type="ARBA" id="ARBA00023001"/>
    </source>
</evidence>
<dbReference type="EC" id="3.2.1.4" evidence="9"/>
<comment type="caution">
    <text evidence="13">The sequence shown here is derived from an EMBL/GenBank/DDBJ whole genome shotgun (WGS) entry which is preliminary data.</text>
</comment>
<dbReference type="Gene3D" id="1.50.10.10">
    <property type="match status" value="1"/>
</dbReference>
<evidence type="ECO:0000256" key="6">
    <source>
        <dbReference type="ARBA" id="ARBA00023295"/>
    </source>
</evidence>
<accession>A0A388L4B9</accession>
<keyword evidence="14" id="KW-1185">Reference proteome</keyword>
<keyword evidence="3 8" id="KW-0378">Hydrolase</keyword>
<dbReference type="GO" id="GO:0030245">
    <property type="term" value="P:cellulose catabolic process"/>
    <property type="evidence" value="ECO:0007669"/>
    <property type="project" value="UniProtKB-KW"/>
</dbReference>
<evidence type="ECO:0000256" key="5">
    <source>
        <dbReference type="ARBA" id="ARBA00023277"/>
    </source>
</evidence>
<feature type="active site" evidence="8">
    <location>
        <position position="526"/>
    </location>
</feature>
<evidence type="ECO:0000313" key="13">
    <source>
        <dbReference type="EMBL" id="GBG77088.1"/>
    </source>
</evidence>
<dbReference type="InterPro" id="IPR012341">
    <property type="entry name" value="6hp_glycosidase-like_sf"/>
</dbReference>
<feature type="region of interest" description="Disordered" evidence="10">
    <location>
        <begin position="113"/>
        <end position="136"/>
    </location>
</feature>
<evidence type="ECO:0000256" key="7">
    <source>
        <dbReference type="ARBA" id="ARBA00023326"/>
    </source>
</evidence>